<proteinExistence type="predicted"/>
<feature type="signal peptide" evidence="2">
    <location>
        <begin position="1"/>
        <end position="28"/>
    </location>
</feature>
<feature type="chain" id="PRO_5045355832" evidence="2">
    <location>
        <begin position="29"/>
        <end position="286"/>
    </location>
</feature>
<sequence length="286" mass="29491">MGSCAPAGHAAALPLAAAAAAAVAGGAAWPCEARLPRRPVLRHAQAEAKGSREGAAKPGPGPVATWAQAGGAAVRAAAPRGGGGRARGDLGGPMRRCLHTAAPVAADGCALLAESRAVCQALLCEHGNAPEDFSRRLPRSPILRRGRGRVVPAALRGGRPAPGRHARLRRAGLGRHPRARGGGRRLAREGVRAAGERGGVCGVLAPDLPGCAAAGPGARERQPVGVRQPRVPLPEHRRDRAPHRPGGHPGHVQERLLAPAVRRRRGRRPRWRGGARAPPRVRSLAA</sequence>
<feature type="compositionally biased region" description="Basic and acidic residues" evidence="1">
    <location>
        <begin position="44"/>
        <end position="55"/>
    </location>
</feature>
<feature type="region of interest" description="Disordered" evidence="1">
    <location>
        <begin position="43"/>
        <end position="63"/>
    </location>
</feature>
<feature type="compositionally biased region" description="Basic residues" evidence="1">
    <location>
        <begin position="162"/>
        <end position="185"/>
    </location>
</feature>
<accession>A0ABN9REB6</accession>
<dbReference type="EMBL" id="CAUYUJ010006446">
    <property type="protein sequence ID" value="CAK0817358.1"/>
    <property type="molecule type" value="Genomic_DNA"/>
</dbReference>
<dbReference type="Proteomes" id="UP001189429">
    <property type="component" value="Unassembled WGS sequence"/>
</dbReference>
<protein>
    <submittedName>
        <fullName evidence="3">Uncharacterized protein</fullName>
    </submittedName>
</protein>
<organism evidence="3 4">
    <name type="scientific">Prorocentrum cordatum</name>
    <dbReference type="NCBI Taxonomy" id="2364126"/>
    <lineage>
        <taxon>Eukaryota</taxon>
        <taxon>Sar</taxon>
        <taxon>Alveolata</taxon>
        <taxon>Dinophyceae</taxon>
        <taxon>Prorocentrales</taxon>
        <taxon>Prorocentraceae</taxon>
        <taxon>Prorocentrum</taxon>
    </lineage>
</organism>
<feature type="compositionally biased region" description="Basic residues" evidence="1">
    <location>
        <begin position="261"/>
        <end position="273"/>
    </location>
</feature>
<keyword evidence="4" id="KW-1185">Reference proteome</keyword>
<gene>
    <name evidence="3" type="ORF">PCOR1329_LOCUS19995</name>
</gene>
<name>A0ABN9REB6_9DINO</name>
<feature type="region of interest" description="Disordered" evidence="1">
    <location>
        <begin position="154"/>
        <end position="190"/>
    </location>
</feature>
<comment type="caution">
    <text evidence="3">The sequence shown here is derived from an EMBL/GenBank/DDBJ whole genome shotgun (WGS) entry which is preliminary data.</text>
</comment>
<keyword evidence="2" id="KW-0732">Signal</keyword>
<feature type="compositionally biased region" description="Low complexity" evidence="1">
    <location>
        <begin position="274"/>
        <end position="286"/>
    </location>
</feature>
<evidence type="ECO:0000256" key="1">
    <source>
        <dbReference type="SAM" id="MobiDB-lite"/>
    </source>
</evidence>
<evidence type="ECO:0000256" key="2">
    <source>
        <dbReference type="SAM" id="SignalP"/>
    </source>
</evidence>
<feature type="region of interest" description="Disordered" evidence="1">
    <location>
        <begin position="215"/>
        <end position="286"/>
    </location>
</feature>
<evidence type="ECO:0000313" key="4">
    <source>
        <dbReference type="Proteomes" id="UP001189429"/>
    </source>
</evidence>
<reference evidence="3" key="1">
    <citation type="submission" date="2023-10" db="EMBL/GenBank/DDBJ databases">
        <authorList>
            <person name="Chen Y."/>
            <person name="Shah S."/>
            <person name="Dougan E. K."/>
            <person name="Thang M."/>
            <person name="Chan C."/>
        </authorList>
    </citation>
    <scope>NUCLEOTIDE SEQUENCE [LARGE SCALE GENOMIC DNA]</scope>
</reference>
<evidence type="ECO:0000313" key="3">
    <source>
        <dbReference type="EMBL" id="CAK0817358.1"/>
    </source>
</evidence>